<evidence type="ECO:0000256" key="1">
    <source>
        <dbReference type="SAM" id="MobiDB-lite"/>
    </source>
</evidence>
<protein>
    <submittedName>
        <fullName evidence="2">Uncharacterized protein</fullName>
    </submittedName>
</protein>
<dbReference type="AlphaFoldDB" id="A0A0U1E1G0"/>
<proteinExistence type="predicted"/>
<dbReference type="Proteomes" id="UP000182227">
    <property type="component" value="Unassembled WGS sequence"/>
</dbReference>
<evidence type="ECO:0000313" key="2">
    <source>
        <dbReference type="EMBL" id="CQD25020.1"/>
    </source>
</evidence>
<sequence>MPRCAESASGGGHQDETNGRHGAPLVLIREVGEGGHAAHAVAGQCDGAGDAECGEHLAEVVGELLDAVGAQ</sequence>
<reference evidence="2 3" key="1">
    <citation type="submission" date="2015-03" db="EMBL/GenBank/DDBJ databases">
        <authorList>
            <person name="Murphy D."/>
        </authorList>
    </citation>
    <scope>NUCLEOTIDE SEQUENCE [LARGE SCALE GENOMIC DNA]</scope>
    <source>
        <strain evidence="2 3">D16</strain>
    </source>
</reference>
<name>A0A0U1E1G0_9MYCO</name>
<gene>
    <name evidence="2" type="ORF">BN970_06818</name>
</gene>
<evidence type="ECO:0000313" key="3">
    <source>
        <dbReference type="Proteomes" id="UP000182227"/>
    </source>
</evidence>
<accession>A0A0U1E1G0</accession>
<feature type="region of interest" description="Disordered" evidence="1">
    <location>
        <begin position="1"/>
        <end position="22"/>
    </location>
</feature>
<organism evidence="2 3">
    <name type="scientific">Mycolicibacterium conceptionense</name>
    <dbReference type="NCBI Taxonomy" id="451644"/>
    <lineage>
        <taxon>Bacteria</taxon>
        <taxon>Bacillati</taxon>
        <taxon>Actinomycetota</taxon>
        <taxon>Actinomycetes</taxon>
        <taxon>Mycobacteriales</taxon>
        <taxon>Mycobacteriaceae</taxon>
        <taxon>Mycolicibacterium</taxon>
    </lineage>
</organism>
<dbReference type="EMBL" id="CTEF01000009">
    <property type="protein sequence ID" value="CQD25020.1"/>
    <property type="molecule type" value="Genomic_DNA"/>
</dbReference>